<evidence type="ECO:0000313" key="1">
    <source>
        <dbReference type="EMBL" id="MBP0492892.1"/>
    </source>
</evidence>
<sequence length="155" mass="17435">MSTDPLSPDIDSCRYLYLRRLWEPWENGLGVTVDEAVVGSGKVPDTATSVGPIVVGTQSRAFQLIWPRYVAYSVTNESYTVLREADRIASGRLLIRYAASEYLDHLHRATIYGEMTDFLGEMIHIRLVCLNHIIDVVSGDIPEVQSVPPRPWNES</sequence>
<proteinExistence type="predicted"/>
<keyword evidence="2" id="KW-1185">Reference proteome</keyword>
<protein>
    <submittedName>
        <fullName evidence="1">Uncharacterized protein</fullName>
    </submittedName>
</protein>
<reference evidence="1" key="1">
    <citation type="submission" date="2021-03" db="EMBL/GenBank/DDBJ databases">
        <authorList>
            <person name="So Y."/>
        </authorList>
    </citation>
    <scope>NUCLEOTIDE SEQUENCE</scope>
    <source>
        <strain evidence="1">SG15</strain>
    </source>
</reference>
<dbReference type="AlphaFoldDB" id="A0A940N290"/>
<dbReference type="EMBL" id="JAGIZA010000004">
    <property type="protein sequence ID" value="MBP0492892.1"/>
    <property type="molecule type" value="Genomic_DNA"/>
</dbReference>
<gene>
    <name evidence="1" type="ORF">J5Y10_08885</name>
</gene>
<accession>A0A940N290</accession>
<comment type="caution">
    <text evidence="1">The sequence shown here is derived from an EMBL/GenBank/DDBJ whole genome shotgun (WGS) entry which is preliminary data.</text>
</comment>
<dbReference type="Proteomes" id="UP000677537">
    <property type="component" value="Unassembled WGS sequence"/>
</dbReference>
<name>A0A940N290_9PROT</name>
<evidence type="ECO:0000313" key="2">
    <source>
        <dbReference type="Proteomes" id="UP000677537"/>
    </source>
</evidence>
<organism evidence="1 2">
    <name type="scientific">Roseomonas indoligenes</name>
    <dbReference type="NCBI Taxonomy" id="2820811"/>
    <lineage>
        <taxon>Bacteria</taxon>
        <taxon>Pseudomonadati</taxon>
        <taxon>Pseudomonadota</taxon>
        <taxon>Alphaproteobacteria</taxon>
        <taxon>Acetobacterales</taxon>
        <taxon>Roseomonadaceae</taxon>
        <taxon>Roseomonas</taxon>
    </lineage>
</organism>
<dbReference type="RefSeq" id="WP_209372773.1">
    <property type="nucleotide sequence ID" value="NZ_JAGIZA010000004.1"/>
</dbReference>